<dbReference type="Pfam" id="PF13601">
    <property type="entry name" value="HTH_34"/>
    <property type="match status" value="1"/>
</dbReference>
<dbReference type="Proteomes" id="UP000199529">
    <property type="component" value="Unassembled WGS sequence"/>
</dbReference>
<dbReference type="InterPro" id="IPR036388">
    <property type="entry name" value="WH-like_DNA-bd_sf"/>
</dbReference>
<dbReference type="SUPFAM" id="SSF46785">
    <property type="entry name" value="Winged helix' DNA-binding domain"/>
    <property type="match status" value="1"/>
</dbReference>
<feature type="domain" description="Winged helix DNA-binding" evidence="1">
    <location>
        <begin position="19"/>
        <end position="97"/>
    </location>
</feature>
<dbReference type="OrthoDB" id="4952043at2"/>
<dbReference type="STRING" id="418495.SAMN05216215_1015124"/>
<protein>
    <submittedName>
        <fullName evidence="2">DNA-binding transcriptional regulator, MarR family</fullName>
    </submittedName>
</protein>
<name>A0A1H3ESP4_9PSEU</name>
<evidence type="ECO:0000313" key="2">
    <source>
        <dbReference type="EMBL" id="SDX80994.1"/>
    </source>
</evidence>
<dbReference type="EMBL" id="FNOK01000015">
    <property type="protein sequence ID" value="SDX80994.1"/>
    <property type="molecule type" value="Genomic_DNA"/>
</dbReference>
<dbReference type="InterPro" id="IPR027395">
    <property type="entry name" value="WH_DNA-bd_dom"/>
</dbReference>
<keyword evidence="3" id="KW-1185">Reference proteome</keyword>
<dbReference type="AlphaFoldDB" id="A0A1H3ESP4"/>
<dbReference type="Gene3D" id="1.10.10.10">
    <property type="entry name" value="Winged helix-like DNA-binding domain superfamily/Winged helix DNA-binding domain"/>
    <property type="match status" value="1"/>
</dbReference>
<reference evidence="3" key="1">
    <citation type="submission" date="2016-10" db="EMBL/GenBank/DDBJ databases">
        <authorList>
            <person name="Varghese N."/>
            <person name="Submissions S."/>
        </authorList>
    </citation>
    <scope>NUCLEOTIDE SEQUENCE [LARGE SCALE GENOMIC DNA]</scope>
    <source>
        <strain evidence="3">CGMCC 4.3530</strain>
    </source>
</reference>
<dbReference type="RefSeq" id="WP_093266815.1">
    <property type="nucleotide sequence ID" value="NZ_FNOK01000015.1"/>
</dbReference>
<dbReference type="GO" id="GO:0003677">
    <property type="term" value="F:DNA binding"/>
    <property type="evidence" value="ECO:0007669"/>
    <property type="project" value="UniProtKB-KW"/>
</dbReference>
<gene>
    <name evidence="2" type="ORF">SAMN05216215_1015124</name>
</gene>
<organism evidence="2 3">
    <name type="scientific">Saccharopolyspora shandongensis</name>
    <dbReference type="NCBI Taxonomy" id="418495"/>
    <lineage>
        <taxon>Bacteria</taxon>
        <taxon>Bacillati</taxon>
        <taxon>Actinomycetota</taxon>
        <taxon>Actinomycetes</taxon>
        <taxon>Pseudonocardiales</taxon>
        <taxon>Pseudonocardiaceae</taxon>
        <taxon>Saccharopolyspora</taxon>
    </lineage>
</organism>
<proteinExistence type="predicted"/>
<dbReference type="PANTHER" id="PTHR37318:SF1">
    <property type="entry name" value="BSL7504 PROTEIN"/>
    <property type="match status" value="1"/>
</dbReference>
<dbReference type="InterPro" id="IPR036390">
    <property type="entry name" value="WH_DNA-bd_sf"/>
</dbReference>
<dbReference type="PANTHER" id="PTHR37318">
    <property type="entry name" value="BSL7504 PROTEIN"/>
    <property type="match status" value="1"/>
</dbReference>
<evidence type="ECO:0000259" key="1">
    <source>
        <dbReference type="Pfam" id="PF13601"/>
    </source>
</evidence>
<accession>A0A1H3ESP4</accession>
<sequence>MSGGAHPRHQLDDLIHSPVRFSITATLAAVDQAEFKYVRDIIEVSDSVLSKQVSTLEDAGYVKVKKGYVGKRPRTWLSLTAKGRRAYEAHLAALKAITTQPVVEPAEDRS</sequence>
<evidence type="ECO:0000313" key="3">
    <source>
        <dbReference type="Proteomes" id="UP000199529"/>
    </source>
</evidence>
<keyword evidence="2" id="KW-0238">DNA-binding</keyword>